<comment type="caution">
    <text evidence="1">The sequence shown here is derived from an EMBL/GenBank/DDBJ whole genome shotgun (WGS) entry which is preliminary data.</text>
</comment>
<proteinExistence type="predicted"/>
<dbReference type="EMBL" id="CAXITT010000221">
    <property type="protein sequence ID" value="CAL1536120.1"/>
    <property type="molecule type" value="Genomic_DNA"/>
</dbReference>
<gene>
    <name evidence="1" type="ORF">GSLYS_00010033001</name>
</gene>
<accession>A0AAV2HPU9</accession>
<sequence length="602" mass="67536">MTARFINFNGMRLPGGVRVLLEVTQNEAYIQLLSPLKEVYVSFYVSSITFLNSTSAAGVAWSGLVCKDSKLPSCEDPAYPTRAFHSVANMPSTNECANRGKLVLVAQIVFTDPYQAHRFRIVLDTVKCAFSECDNLVVATAGDLSCQTLGPPPFPAALVDPMSLNLQQQGYPSPRQRLQQRSAVTMAVPPPPNAIGPFSESPRYYDAAVNNTAPVCPCTPDPAEEAADGQENDGCRELFDPYAYELIDEKTLFCAKACLAKLDMDRTWLEMQQGYCKVIQCANGVGFVIGFESKCCITQYYLRRDTFFERAPKTKYGFIYKVVQSSDGGTEISEYLISFKNCEDANNFKAVVDKCHKTLMMTADTGFDNTGRQGWSVCANNNNNNSNCCCTRTPAHRGHHRMDNVLPGLGGLGGCSDDDDDVRYHVLSGSESNANWNNSLHRVDFSENAEIMNRRSSELIESLVEFKSRHCYLEVQHAILSADLYKVLNRLLFWIILGTFARLNLHVYVVLDQEVRVNNRIEIAADKIKRIHFDSLSIRSTRNAYRNNGRVDKVNGRCRRILNFIHLLLSLCTRYISSKPNLERKLLSDNSALFWKSSIYDL</sequence>
<organism evidence="1 2">
    <name type="scientific">Lymnaea stagnalis</name>
    <name type="common">Great pond snail</name>
    <name type="synonym">Helix stagnalis</name>
    <dbReference type="NCBI Taxonomy" id="6523"/>
    <lineage>
        <taxon>Eukaryota</taxon>
        <taxon>Metazoa</taxon>
        <taxon>Spiralia</taxon>
        <taxon>Lophotrochozoa</taxon>
        <taxon>Mollusca</taxon>
        <taxon>Gastropoda</taxon>
        <taxon>Heterobranchia</taxon>
        <taxon>Euthyneura</taxon>
        <taxon>Panpulmonata</taxon>
        <taxon>Hygrophila</taxon>
        <taxon>Lymnaeoidea</taxon>
        <taxon>Lymnaeidae</taxon>
        <taxon>Lymnaea</taxon>
    </lineage>
</organism>
<dbReference type="AlphaFoldDB" id="A0AAV2HPU9"/>
<name>A0AAV2HPU9_LYMST</name>
<evidence type="ECO:0000313" key="2">
    <source>
        <dbReference type="Proteomes" id="UP001497497"/>
    </source>
</evidence>
<protein>
    <submittedName>
        <fullName evidence="1">Uncharacterized protein</fullName>
    </submittedName>
</protein>
<dbReference type="Gene3D" id="2.30.29.30">
    <property type="entry name" value="Pleckstrin-homology domain (PH domain)/Phosphotyrosine-binding domain (PTB)"/>
    <property type="match status" value="1"/>
</dbReference>
<dbReference type="Proteomes" id="UP001497497">
    <property type="component" value="Unassembled WGS sequence"/>
</dbReference>
<evidence type="ECO:0000313" key="1">
    <source>
        <dbReference type="EMBL" id="CAL1536120.1"/>
    </source>
</evidence>
<dbReference type="InterPro" id="IPR011993">
    <property type="entry name" value="PH-like_dom_sf"/>
</dbReference>
<keyword evidence="2" id="KW-1185">Reference proteome</keyword>
<reference evidence="1 2" key="1">
    <citation type="submission" date="2024-04" db="EMBL/GenBank/DDBJ databases">
        <authorList>
            <consortium name="Genoscope - CEA"/>
            <person name="William W."/>
        </authorList>
    </citation>
    <scope>NUCLEOTIDE SEQUENCE [LARGE SCALE GENOMIC DNA]</scope>
</reference>